<gene>
    <name evidence="7" type="ORF">ACFOOI_15650</name>
</gene>
<dbReference type="Pfam" id="PF02746">
    <property type="entry name" value="MR_MLE_N"/>
    <property type="match status" value="1"/>
</dbReference>
<dbReference type="InterPro" id="IPR013342">
    <property type="entry name" value="Mandelate_racemase_C"/>
</dbReference>
<organism evidence="7 8">
    <name type="scientific">Lacihabitans lacunae</name>
    <dbReference type="NCBI Taxonomy" id="1028214"/>
    <lineage>
        <taxon>Bacteria</taxon>
        <taxon>Pseudomonadati</taxon>
        <taxon>Bacteroidota</taxon>
        <taxon>Cytophagia</taxon>
        <taxon>Cytophagales</taxon>
        <taxon>Leadbetterellaceae</taxon>
        <taxon>Lacihabitans</taxon>
    </lineage>
</organism>
<dbReference type="PANTHER" id="PTHR48080">
    <property type="entry name" value="D-GALACTONATE DEHYDRATASE-RELATED"/>
    <property type="match status" value="1"/>
</dbReference>
<evidence type="ECO:0000313" key="8">
    <source>
        <dbReference type="Proteomes" id="UP001595616"/>
    </source>
</evidence>
<dbReference type="EC" id="5.1.1.-" evidence="5"/>
<evidence type="ECO:0000259" key="6">
    <source>
        <dbReference type="SMART" id="SM00922"/>
    </source>
</evidence>
<keyword evidence="3 5" id="KW-0460">Magnesium</keyword>
<dbReference type="Gene3D" id="3.20.20.120">
    <property type="entry name" value="Enolase-like C-terminal domain"/>
    <property type="match status" value="1"/>
</dbReference>
<sequence>MQVKTHVFSLKNKYPFRIAHGIRYETQTFILELSEGDTVGLGEATPVPYYGITPEVMEKLVLENKEAIEDTAWDSPFEYWKQLAPFLGTNTFVQCAVDIAAYDFWAKKQQKPLNVALGINLNKAPLSNYTIGIDEISVMIERLKEFDFPIYKIKLGTENDIEIVKALRSVTDAVFRVDANTGWGVDETIKNAIELKKLGVEFIEQPLKSDNLEGMKDVMKHTCLPIMADESCVSEADVEKCIGNFSGINIKLAKCGGITPALRMIKMARENNLKVMMGCMTESSVGISAIGHLASLLDYVDMDGAMLIANDPAKGVSLENGKIVYNQKPGTGAWLI</sequence>
<comment type="caution">
    <text evidence="7">The sequence shown here is derived from an EMBL/GenBank/DDBJ whole genome shotgun (WGS) entry which is preliminary data.</text>
</comment>
<dbReference type="InterPro" id="IPR029065">
    <property type="entry name" value="Enolase_C-like"/>
</dbReference>
<comment type="similarity">
    <text evidence="1 5">Belongs to the mandelate racemase/muconate lactonizing enzyme family.</text>
</comment>
<dbReference type="InterPro" id="IPR013341">
    <property type="entry name" value="Mandelate_racemase_N_dom"/>
</dbReference>
<protein>
    <recommendedName>
        <fullName evidence="5">Dipeptide epimerase</fullName>
        <ecNumber evidence="5">5.1.1.-</ecNumber>
    </recommendedName>
</protein>
<dbReference type="SUPFAM" id="SSF54826">
    <property type="entry name" value="Enolase N-terminal domain-like"/>
    <property type="match status" value="1"/>
</dbReference>
<accession>A0ABV7Z0S6</accession>
<keyword evidence="2 5" id="KW-0479">Metal-binding</keyword>
<dbReference type="InterPro" id="IPR034603">
    <property type="entry name" value="Dipeptide_epimerase"/>
</dbReference>
<name>A0ABV7Z0S6_9BACT</name>
<reference evidence="8" key="1">
    <citation type="journal article" date="2019" name="Int. J. Syst. Evol. Microbiol.">
        <title>The Global Catalogue of Microorganisms (GCM) 10K type strain sequencing project: providing services to taxonomists for standard genome sequencing and annotation.</title>
        <authorList>
            <consortium name="The Broad Institute Genomics Platform"/>
            <consortium name="The Broad Institute Genome Sequencing Center for Infectious Disease"/>
            <person name="Wu L."/>
            <person name="Ma J."/>
        </authorList>
    </citation>
    <scope>NUCLEOTIDE SEQUENCE [LARGE SCALE GENOMIC DNA]</scope>
    <source>
        <strain evidence="8">CECT 7956</strain>
    </source>
</reference>
<dbReference type="SFLD" id="SFLDG00180">
    <property type="entry name" value="muconate_cycloisomerase"/>
    <property type="match status" value="1"/>
</dbReference>
<dbReference type="RefSeq" id="WP_379838959.1">
    <property type="nucleotide sequence ID" value="NZ_JBHRYQ010000001.1"/>
</dbReference>
<dbReference type="SUPFAM" id="SSF51604">
    <property type="entry name" value="Enolase C-terminal domain-like"/>
    <property type="match status" value="1"/>
</dbReference>
<evidence type="ECO:0000256" key="2">
    <source>
        <dbReference type="ARBA" id="ARBA00022723"/>
    </source>
</evidence>
<proteinExistence type="inferred from homology"/>
<dbReference type="SFLD" id="SFLDS00001">
    <property type="entry name" value="Enolase"/>
    <property type="match status" value="1"/>
</dbReference>
<evidence type="ECO:0000313" key="7">
    <source>
        <dbReference type="EMBL" id="MFC3812095.1"/>
    </source>
</evidence>
<dbReference type="Proteomes" id="UP001595616">
    <property type="component" value="Unassembled WGS sequence"/>
</dbReference>
<comment type="cofactor">
    <cofactor evidence="5">
        <name>Mg(2+)</name>
        <dbReference type="ChEBI" id="CHEBI:18420"/>
    </cofactor>
    <text evidence="5">Binds 1 Mg(2+) ion per subunit.</text>
</comment>
<keyword evidence="8" id="KW-1185">Reference proteome</keyword>
<dbReference type="SMART" id="SM00922">
    <property type="entry name" value="MR_MLE"/>
    <property type="match status" value="1"/>
</dbReference>
<dbReference type="EMBL" id="JBHRYQ010000001">
    <property type="protein sequence ID" value="MFC3812095.1"/>
    <property type="molecule type" value="Genomic_DNA"/>
</dbReference>
<evidence type="ECO:0000256" key="3">
    <source>
        <dbReference type="ARBA" id="ARBA00022842"/>
    </source>
</evidence>
<feature type="domain" description="Mandelate racemase/muconate lactonizing enzyme C-terminal" evidence="6">
    <location>
        <begin position="136"/>
        <end position="225"/>
    </location>
</feature>
<dbReference type="InterPro" id="IPR029017">
    <property type="entry name" value="Enolase-like_N"/>
</dbReference>
<dbReference type="InterPro" id="IPR036849">
    <property type="entry name" value="Enolase-like_C_sf"/>
</dbReference>
<evidence type="ECO:0000256" key="4">
    <source>
        <dbReference type="ARBA" id="ARBA00023235"/>
    </source>
</evidence>
<dbReference type="CDD" id="cd03319">
    <property type="entry name" value="L-Ala-DL-Glu_epimerase"/>
    <property type="match status" value="1"/>
</dbReference>
<dbReference type="InterPro" id="IPR034593">
    <property type="entry name" value="DgoD-like"/>
</dbReference>
<dbReference type="Pfam" id="PF13378">
    <property type="entry name" value="MR_MLE_C"/>
    <property type="match status" value="1"/>
</dbReference>
<keyword evidence="4 5" id="KW-0413">Isomerase</keyword>
<evidence type="ECO:0000256" key="1">
    <source>
        <dbReference type="ARBA" id="ARBA00008031"/>
    </source>
</evidence>
<dbReference type="PANTHER" id="PTHR48080:SF3">
    <property type="entry name" value="ENOLASE SUPERFAMILY MEMBER DDB_G0284701"/>
    <property type="match status" value="1"/>
</dbReference>
<evidence type="ECO:0000256" key="5">
    <source>
        <dbReference type="RuleBase" id="RU366006"/>
    </source>
</evidence>
<dbReference type="Gene3D" id="3.30.390.10">
    <property type="entry name" value="Enolase-like, N-terminal domain"/>
    <property type="match status" value="1"/>
</dbReference>